<evidence type="ECO:0000313" key="1">
    <source>
        <dbReference type="EMBL" id="PBA23529.1"/>
    </source>
</evidence>
<organism evidence="1 2">
    <name type="scientific">Mycobacterium avium</name>
    <dbReference type="NCBI Taxonomy" id="1764"/>
    <lineage>
        <taxon>Bacteria</taxon>
        <taxon>Bacillati</taxon>
        <taxon>Actinomycetota</taxon>
        <taxon>Actinomycetes</taxon>
        <taxon>Mycobacteriales</taxon>
        <taxon>Mycobacteriaceae</taxon>
        <taxon>Mycobacterium</taxon>
        <taxon>Mycobacterium avium complex (MAC)</taxon>
    </lineage>
</organism>
<evidence type="ECO:0000313" key="2">
    <source>
        <dbReference type="Proteomes" id="UP000217768"/>
    </source>
</evidence>
<proteinExistence type="predicted"/>
<comment type="caution">
    <text evidence="1">The sequence shown here is derived from an EMBL/GenBank/DDBJ whole genome shotgun (WGS) entry which is preliminary data.</text>
</comment>
<protein>
    <submittedName>
        <fullName evidence="1">Uncharacterized protein</fullName>
    </submittedName>
</protein>
<dbReference type="Proteomes" id="UP000217768">
    <property type="component" value="Unassembled WGS sequence"/>
</dbReference>
<dbReference type="EMBL" id="NSFD01000064">
    <property type="protein sequence ID" value="PBA23529.1"/>
    <property type="molecule type" value="Genomic_DNA"/>
</dbReference>
<name>A0A2A2ZAN3_MYCAV</name>
<sequence length="212" mass="22880">MTAVIEGSCTTVARSVAEYLGAGEVPKVVTHSTIDGADVAGWLLVENPELVSKGERRCAVVGQSGRVVCTGPISTVLVAAAPVAIDEPVPVWAEVVATATWQAQRAEQELADERRTWQRRIEAAHDVADARGHCREFDEIMEEIGLPGRNRDFDVEVVAEVRVSVRVTARTADEARGEVSEAMVADAIYAMDRNDVYCAIEDQSVQSADLSD</sequence>
<reference evidence="1 2" key="1">
    <citation type="submission" date="2017-08" db="EMBL/GenBank/DDBJ databases">
        <title>Phylogenetic analysis of Mycobacterium avium complex whole genomes.</title>
        <authorList>
            <person name="Caverly L.J."/>
            <person name="Spilker T."/>
            <person name="Lipuma J."/>
        </authorList>
    </citation>
    <scope>NUCLEOTIDE SEQUENCE [LARGE SCALE GENOMIC DNA]</scope>
    <source>
        <strain evidence="1 2">FLAC0165</strain>
    </source>
</reference>
<gene>
    <name evidence="1" type="ORF">CKJ66_28095</name>
</gene>
<accession>A0A2A2ZAN3</accession>
<dbReference type="AlphaFoldDB" id="A0A2A2ZAN3"/>